<reference evidence="2 3" key="1">
    <citation type="submission" date="2015-11" db="EMBL/GenBank/DDBJ databases">
        <title>Genomic analysis of 38 Legionella species identifies large and diverse effector repertoires.</title>
        <authorList>
            <person name="Burstein D."/>
            <person name="Amaro F."/>
            <person name="Zusman T."/>
            <person name="Lifshitz Z."/>
            <person name="Cohen O."/>
            <person name="Gilbert J.A."/>
            <person name="Pupko T."/>
            <person name="Shuman H.A."/>
            <person name="Segal G."/>
        </authorList>
    </citation>
    <scope>NUCLEOTIDE SEQUENCE [LARGE SCALE GENOMIC DNA]</scope>
    <source>
        <strain evidence="2 3">ATCC 49506</strain>
    </source>
</reference>
<evidence type="ECO:0000313" key="2">
    <source>
        <dbReference type="EMBL" id="KTD35825.1"/>
    </source>
</evidence>
<proteinExistence type="predicted"/>
<protein>
    <recommendedName>
        <fullName evidence="4">Lipoprotein</fullName>
    </recommendedName>
</protein>
<sequence length="120" mass="13425">MIKKICLAATTYFLAFSTFAFSSCPKAEVTNSPRFCESFKTAARCYCTSSGLPAGLCQNVDEIYLRMVVIYSTLENACRSQKYTSQQDCLDNWRCYLYGGMDSQSRICSSNGSRCTTMNV</sequence>
<gene>
    <name evidence="2" type="ORF">Lnau_0809</name>
</gene>
<feature type="chain" id="PRO_5006915854" description="Lipoprotein" evidence="1">
    <location>
        <begin position="23"/>
        <end position="120"/>
    </location>
</feature>
<name>A0A0W0WU11_9GAMM</name>
<evidence type="ECO:0000313" key="3">
    <source>
        <dbReference type="Proteomes" id="UP000054725"/>
    </source>
</evidence>
<comment type="caution">
    <text evidence="2">The sequence shown here is derived from an EMBL/GenBank/DDBJ whole genome shotgun (WGS) entry which is preliminary data.</text>
</comment>
<dbReference type="OrthoDB" id="5639182at2"/>
<dbReference type="EMBL" id="LNYO01000013">
    <property type="protein sequence ID" value="KTD35825.1"/>
    <property type="molecule type" value="Genomic_DNA"/>
</dbReference>
<evidence type="ECO:0000256" key="1">
    <source>
        <dbReference type="SAM" id="SignalP"/>
    </source>
</evidence>
<organism evidence="2 3">
    <name type="scientific">Legionella nautarum</name>
    <dbReference type="NCBI Taxonomy" id="45070"/>
    <lineage>
        <taxon>Bacteria</taxon>
        <taxon>Pseudomonadati</taxon>
        <taxon>Pseudomonadota</taxon>
        <taxon>Gammaproteobacteria</taxon>
        <taxon>Legionellales</taxon>
        <taxon>Legionellaceae</taxon>
        <taxon>Legionella</taxon>
    </lineage>
</organism>
<feature type="signal peptide" evidence="1">
    <location>
        <begin position="1"/>
        <end position="22"/>
    </location>
</feature>
<dbReference type="AlphaFoldDB" id="A0A0W0WU11"/>
<dbReference type="PROSITE" id="PS51257">
    <property type="entry name" value="PROKAR_LIPOPROTEIN"/>
    <property type="match status" value="1"/>
</dbReference>
<dbReference type="STRING" id="45070.Lnau_0809"/>
<evidence type="ECO:0008006" key="4">
    <source>
        <dbReference type="Google" id="ProtNLM"/>
    </source>
</evidence>
<dbReference type="RefSeq" id="WP_083503769.1">
    <property type="nucleotide sequence ID" value="NZ_CAAAIF010000001.1"/>
</dbReference>
<keyword evidence="1" id="KW-0732">Signal</keyword>
<accession>A0A0W0WU11</accession>
<dbReference type="PATRIC" id="fig|45070.6.peg.858"/>
<keyword evidence="3" id="KW-1185">Reference proteome</keyword>
<dbReference type="Proteomes" id="UP000054725">
    <property type="component" value="Unassembled WGS sequence"/>
</dbReference>